<dbReference type="Proteomes" id="UP000318571">
    <property type="component" value="Chromosome 10"/>
</dbReference>
<comment type="domain">
    <text evidence="7">The DHHC domain is required for palmitoyltransferase activity.</text>
</comment>
<dbReference type="AlphaFoldDB" id="A0A553NCV3"/>
<dbReference type="InterPro" id="IPR001594">
    <property type="entry name" value="Palmitoyltrfase_DHHC"/>
</dbReference>
<protein>
    <recommendedName>
        <fullName evidence="7">Palmitoyltransferase</fullName>
        <ecNumber evidence="7">2.3.1.225</ecNumber>
    </recommendedName>
</protein>
<evidence type="ECO:0000313" key="10">
    <source>
        <dbReference type="Proteomes" id="UP000318571"/>
    </source>
</evidence>
<keyword evidence="10" id="KW-1185">Reference proteome</keyword>
<dbReference type="Pfam" id="PF01529">
    <property type="entry name" value="DHHC"/>
    <property type="match status" value="1"/>
</dbReference>
<comment type="subcellular location">
    <subcellularLocation>
        <location evidence="1">Membrane</location>
        <topology evidence="1">Multi-pass membrane protein</topology>
    </subcellularLocation>
</comment>
<dbReference type="InterPro" id="IPR039859">
    <property type="entry name" value="PFA4/ZDH16/20/ERF2-like"/>
</dbReference>
<keyword evidence="2 7" id="KW-0808">Transferase</keyword>
<dbReference type="EMBL" id="VCGU01000458">
    <property type="protein sequence ID" value="TRY63282.1"/>
    <property type="molecule type" value="Genomic_DNA"/>
</dbReference>
<feature type="transmembrane region" description="Helical" evidence="7">
    <location>
        <begin position="48"/>
        <end position="69"/>
    </location>
</feature>
<comment type="catalytic activity">
    <reaction evidence="7">
        <text>L-cysteinyl-[protein] + hexadecanoyl-CoA = S-hexadecanoyl-L-cysteinyl-[protein] + CoA</text>
        <dbReference type="Rhea" id="RHEA:36683"/>
        <dbReference type="Rhea" id="RHEA-COMP:10131"/>
        <dbReference type="Rhea" id="RHEA-COMP:11032"/>
        <dbReference type="ChEBI" id="CHEBI:29950"/>
        <dbReference type="ChEBI" id="CHEBI:57287"/>
        <dbReference type="ChEBI" id="CHEBI:57379"/>
        <dbReference type="ChEBI" id="CHEBI:74151"/>
        <dbReference type="EC" id="2.3.1.225"/>
    </reaction>
</comment>
<proteinExistence type="inferred from homology"/>
<dbReference type="PANTHER" id="PTHR12246">
    <property type="entry name" value="PALMITOYLTRANSFERASE ZDHHC16"/>
    <property type="match status" value="1"/>
</dbReference>
<evidence type="ECO:0000259" key="8">
    <source>
        <dbReference type="Pfam" id="PF01529"/>
    </source>
</evidence>
<evidence type="ECO:0000256" key="2">
    <source>
        <dbReference type="ARBA" id="ARBA00022679"/>
    </source>
</evidence>
<comment type="caution">
    <text evidence="9">The sequence shown here is derived from an EMBL/GenBank/DDBJ whole genome shotgun (WGS) entry which is preliminary data.</text>
</comment>
<accession>A0A553NCV3</accession>
<reference evidence="9 10" key="1">
    <citation type="journal article" date="2018" name="Nat. Ecol. Evol.">
        <title>Genomic signatures of mitonuclear coevolution across populations of Tigriopus californicus.</title>
        <authorList>
            <person name="Barreto F.S."/>
            <person name="Watson E.T."/>
            <person name="Lima T.G."/>
            <person name="Willett C.S."/>
            <person name="Edmands S."/>
            <person name="Li W."/>
            <person name="Burton R.S."/>
        </authorList>
    </citation>
    <scope>NUCLEOTIDE SEQUENCE [LARGE SCALE GENOMIC DNA]</scope>
    <source>
        <strain evidence="9 10">San Diego</strain>
    </source>
</reference>
<name>A0A553NCV3_TIGCA</name>
<dbReference type="STRING" id="6832.A0A553NCV3"/>
<feature type="domain" description="Palmitoyltransferase DHHC" evidence="8">
    <location>
        <begin position="89"/>
        <end position="226"/>
    </location>
</feature>
<sequence length="282" mass="33474">MPRPYRNKIVPRQISDIGAFIFVTIMMPLTFAYEVKIVLPDLYEDSPIFHYFHISMGSILLFNILGNFWQLWLTDTSTRHVILPSVIKQKWDFCASCEAVQPPRAWHCSVCGICVLKREHHCMFVGYCIGHRNHRYFCMFLFYMWLGVCYCTFFNTKFLQTQMTFTWNILPKFIFPLISLITFDMSWLQVYIFFWSAHFAAMLLCTVLLLYHSNLVLQGRTTHENNTRKNAYNLGWKQNLTEVFGEKWKRAMMFPFIASKLPHDGVNWDTRDSWHLNGPKSR</sequence>
<feature type="transmembrane region" description="Helical" evidence="7">
    <location>
        <begin position="190"/>
        <end position="211"/>
    </location>
</feature>
<organism evidence="9 10">
    <name type="scientific">Tigriopus californicus</name>
    <name type="common">Marine copepod</name>
    <dbReference type="NCBI Taxonomy" id="6832"/>
    <lineage>
        <taxon>Eukaryota</taxon>
        <taxon>Metazoa</taxon>
        <taxon>Ecdysozoa</taxon>
        <taxon>Arthropoda</taxon>
        <taxon>Crustacea</taxon>
        <taxon>Multicrustacea</taxon>
        <taxon>Hexanauplia</taxon>
        <taxon>Copepoda</taxon>
        <taxon>Harpacticoida</taxon>
        <taxon>Harpacticidae</taxon>
        <taxon>Tigriopus</taxon>
    </lineage>
</organism>
<evidence type="ECO:0000313" key="9">
    <source>
        <dbReference type="EMBL" id="TRY63282.1"/>
    </source>
</evidence>
<dbReference type="EC" id="2.3.1.225" evidence="7"/>
<dbReference type="PROSITE" id="PS50216">
    <property type="entry name" value="DHHC"/>
    <property type="match status" value="1"/>
</dbReference>
<feature type="transmembrane region" description="Helical" evidence="7">
    <location>
        <begin position="165"/>
        <end position="183"/>
    </location>
</feature>
<dbReference type="GO" id="GO:0016020">
    <property type="term" value="C:membrane"/>
    <property type="evidence" value="ECO:0007669"/>
    <property type="project" value="UniProtKB-SubCell"/>
</dbReference>
<evidence type="ECO:0000256" key="6">
    <source>
        <dbReference type="ARBA" id="ARBA00023315"/>
    </source>
</evidence>
<keyword evidence="4 7" id="KW-1133">Transmembrane helix</keyword>
<keyword evidence="3 7" id="KW-0812">Transmembrane</keyword>
<evidence type="ECO:0000256" key="3">
    <source>
        <dbReference type="ARBA" id="ARBA00022692"/>
    </source>
</evidence>
<evidence type="ECO:0000256" key="7">
    <source>
        <dbReference type="RuleBase" id="RU079119"/>
    </source>
</evidence>
<feature type="transmembrane region" description="Helical" evidence="7">
    <location>
        <begin position="140"/>
        <end position="159"/>
    </location>
</feature>
<evidence type="ECO:0000256" key="1">
    <source>
        <dbReference type="ARBA" id="ARBA00004141"/>
    </source>
</evidence>
<comment type="similarity">
    <text evidence="7">Belongs to the DHHC palmitoyltransferase family.</text>
</comment>
<keyword evidence="6 7" id="KW-0012">Acyltransferase</keyword>
<evidence type="ECO:0000256" key="4">
    <source>
        <dbReference type="ARBA" id="ARBA00022989"/>
    </source>
</evidence>
<dbReference type="GO" id="GO:0019706">
    <property type="term" value="F:protein-cysteine S-palmitoyltransferase activity"/>
    <property type="evidence" value="ECO:0007669"/>
    <property type="project" value="UniProtKB-EC"/>
</dbReference>
<keyword evidence="5 7" id="KW-0472">Membrane</keyword>
<dbReference type="OrthoDB" id="302728at2759"/>
<gene>
    <name evidence="9" type="ORF">TCAL_03560</name>
</gene>
<evidence type="ECO:0000256" key="5">
    <source>
        <dbReference type="ARBA" id="ARBA00023136"/>
    </source>
</evidence>
<dbReference type="OMA" id="RMHIAWL"/>